<dbReference type="RefSeq" id="WP_307236327.1">
    <property type="nucleotide sequence ID" value="NZ_JAUSUZ010000001.1"/>
</dbReference>
<comment type="caution">
    <text evidence="6">The sequence shown here is derived from an EMBL/GenBank/DDBJ whole genome shotgun (WGS) entry which is preliminary data.</text>
</comment>
<dbReference type="AlphaFoldDB" id="A0AAE4AVA8"/>
<dbReference type="Proteomes" id="UP001240236">
    <property type="component" value="Unassembled WGS sequence"/>
</dbReference>
<dbReference type="InterPro" id="IPR051601">
    <property type="entry name" value="Serine_prot/Carboxylest_S33"/>
</dbReference>
<dbReference type="EMBL" id="JAUSUZ010000001">
    <property type="protein sequence ID" value="MDQ0364710.1"/>
    <property type="molecule type" value="Genomic_DNA"/>
</dbReference>
<name>A0AAE4AVA8_9ACTN</name>
<feature type="signal peptide" evidence="4">
    <location>
        <begin position="1"/>
        <end position="27"/>
    </location>
</feature>
<protein>
    <submittedName>
        <fullName evidence="6">Pimeloyl-ACP methyl ester carboxylesterase</fullName>
    </submittedName>
</protein>
<keyword evidence="2 4" id="KW-0732">Signal</keyword>
<evidence type="ECO:0000256" key="4">
    <source>
        <dbReference type="SAM" id="SignalP"/>
    </source>
</evidence>
<dbReference type="PANTHER" id="PTHR43248">
    <property type="entry name" value="2-SUCCINYL-6-HYDROXY-2,4-CYCLOHEXADIENE-1-CARBOXYLATE SYNTHASE"/>
    <property type="match status" value="1"/>
</dbReference>
<feature type="chain" id="PRO_5042193702" evidence="4">
    <location>
        <begin position="28"/>
        <end position="480"/>
    </location>
</feature>
<evidence type="ECO:0000259" key="5">
    <source>
        <dbReference type="Pfam" id="PF00561"/>
    </source>
</evidence>
<feature type="domain" description="AB hydrolase-1" evidence="5">
    <location>
        <begin position="85"/>
        <end position="453"/>
    </location>
</feature>
<evidence type="ECO:0000256" key="1">
    <source>
        <dbReference type="ARBA" id="ARBA00010088"/>
    </source>
</evidence>
<gene>
    <name evidence="6" type="ORF">J2S42_001379</name>
</gene>
<dbReference type="Gene3D" id="3.40.50.1820">
    <property type="entry name" value="alpha/beta hydrolase"/>
    <property type="match status" value="1"/>
</dbReference>
<evidence type="ECO:0000256" key="3">
    <source>
        <dbReference type="ARBA" id="ARBA00022801"/>
    </source>
</evidence>
<comment type="similarity">
    <text evidence="1">Belongs to the peptidase S33 family.</text>
</comment>
<dbReference type="GO" id="GO:0016787">
    <property type="term" value="F:hydrolase activity"/>
    <property type="evidence" value="ECO:0007669"/>
    <property type="project" value="UniProtKB-KW"/>
</dbReference>
<dbReference type="PANTHER" id="PTHR43248:SF29">
    <property type="entry name" value="TRIPEPTIDYL AMINOPEPTIDASE"/>
    <property type="match status" value="1"/>
</dbReference>
<dbReference type="SUPFAM" id="SSF53474">
    <property type="entry name" value="alpha/beta-Hydrolases"/>
    <property type="match status" value="1"/>
</dbReference>
<evidence type="ECO:0000256" key="2">
    <source>
        <dbReference type="ARBA" id="ARBA00022729"/>
    </source>
</evidence>
<keyword evidence="7" id="KW-1185">Reference proteome</keyword>
<reference evidence="6 7" key="1">
    <citation type="submission" date="2023-07" db="EMBL/GenBank/DDBJ databases">
        <title>Sequencing the genomes of 1000 actinobacteria strains.</title>
        <authorList>
            <person name="Klenk H.-P."/>
        </authorList>
    </citation>
    <scope>NUCLEOTIDE SEQUENCE [LARGE SCALE GENOMIC DNA]</scope>
    <source>
        <strain evidence="6 7">DSM 44709</strain>
    </source>
</reference>
<evidence type="ECO:0000313" key="7">
    <source>
        <dbReference type="Proteomes" id="UP001240236"/>
    </source>
</evidence>
<proteinExistence type="inferred from homology"/>
<evidence type="ECO:0000313" key="6">
    <source>
        <dbReference type="EMBL" id="MDQ0364710.1"/>
    </source>
</evidence>
<keyword evidence="3" id="KW-0378">Hydrolase</keyword>
<dbReference type="InterPro" id="IPR000073">
    <property type="entry name" value="AB_hydrolase_1"/>
</dbReference>
<sequence length="480" mass="50426">MNRRRTAALAGLLGMAGALIAMPPATAAPALHWAACPADAAINPLVAVQCATVPVPLDYADPDGEQIEIMISRVASPNPAKRRGVLLTNPGGPGGSGLGLPADLVGKGLPVSVTNAYDLIGMDTRGVGHSTPIACGITTDDGYYGNVPPYAPDDAAVVAQAAIAERIAARCAANPRVRHLTTANTARDLDRVRIALGEEKASFLGYSYGSALGAAYASLFPDTVDRVVLDSNVGDSHLNREGLRRYAHGFEETFPEFARWLAARHDSYGMGRTPAQVRRNYLALVERLDRTPAPDGTTGAMLRGAVFAGLFSATAYGRTAMFLQTYATPGSVAPSPETPPGPHPSDVALSVFLAVSCNDADWPEELDTYRRGVAEDRKRYPLYGAAAANVLPCAYWAWEPSEAPVGIVPNDVLIVQNRHDPVTPLAGGELLRSAFGAQSRLVTVNGSGHGVYVLGGDGCALNVTTTYLVDGRLPARDTVC</sequence>
<accession>A0AAE4AVA8</accession>
<dbReference type="Pfam" id="PF00561">
    <property type="entry name" value="Abhydrolase_1"/>
    <property type="match status" value="1"/>
</dbReference>
<dbReference type="InterPro" id="IPR029058">
    <property type="entry name" value="AB_hydrolase_fold"/>
</dbReference>
<organism evidence="6 7">
    <name type="scientific">Catenuloplanes indicus</name>
    <dbReference type="NCBI Taxonomy" id="137267"/>
    <lineage>
        <taxon>Bacteria</taxon>
        <taxon>Bacillati</taxon>
        <taxon>Actinomycetota</taxon>
        <taxon>Actinomycetes</taxon>
        <taxon>Micromonosporales</taxon>
        <taxon>Micromonosporaceae</taxon>
        <taxon>Catenuloplanes</taxon>
    </lineage>
</organism>